<dbReference type="AlphaFoldDB" id="A0AAV2IKH9"/>
<keyword evidence="3" id="KW-1185">Reference proteome</keyword>
<comment type="caution">
    <text evidence="2">The sequence shown here is derived from an EMBL/GenBank/DDBJ whole genome shotgun (WGS) entry which is preliminary data.</text>
</comment>
<dbReference type="Proteomes" id="UP001497497">
    <property type="component" value="Unassembled WGS sequence"/>
</dbReference>
<dbReference type="EMBL" id="CAXITT010000845">
    <property type="protein sequence ID" value="CAL1546696.1"/>
    <property type="molecule type" value="Genomic_DNA"/>
</dbReference>
<proteinExistence type="predicted"/>
<dbReference type="SUPFAM" id="SSF53474">
    <property type="entry name" value="alpha/beta-Hydrolases"/>
    <property type="match status" value="1"/>
</dbReference>
<evidence type="ECO:0000313" key="3">
    <source>
        <dbReference type="Proteomes" id="UP001497497"/>
    </source>
</evidence>
<gene>
    <name evidence="2" type="ORF">GSLYS_00020073001</name>
</gene>
<accession>A0AAV2IKH9</accession>
<reference evidence="2 3" key="1">
    <citation type="submission" date="2024-04" db="EMBL/GenBank/DDBJ databases">
        <authorList>
            <consortium name="Genoscope - CEA"/>
            <person name="William W."/>
        </authorList>
    </citation>
    <scope>NUCLEOTIDE SEQUENCE [LARGE SCALE GENOMIC DNA]</scope>
</reference>
<feature type="chain" id="PRO_5043808150" description="Alpha/beta hydrolase fold-5 domain-containing protein" evidence="1">
    <location>
        <begin position="20"/>
        <end position="510"/>
    </location>
</feature>
<dbReference type="PROSITE" id="PS51257">
    <property type="entry name" value="PROKAR_LIPOPROTEIN"/>
    <property type="match status" value="1"/>
</dbReference>
<organism evidence="2 3">
    <name type="scientific">Lymnaea stagnalis</name>
    <name type="common">Great pond snail</name>
    <name type="synonym">Helix stagnalis</name>
    <dbReference type="NCBI Taxonomy" id="6523"/>
    <lineage>
        <taxon>Eukaryota</taxon>
        <taxon>Metazoa</taxon>
        <taxon>Spiralia</taxon>
        <taxon>Lophotrochozoa</taxon>
        <taxon>Mollusca</taxon>
        <taxon>Gastropoda</taxon>
        <taxon>Heterobranchia</taxon>
        <taxon>Euthyneura</taxon>
        <taxon>Panpulmonata</taxon>
        <taxon>Hygrophila</taxon>
        <taxon>Lymnaeoidea</taxon>
        <taxon>Lymnaeidae</taxon>
        <taxon>Lymnaea</taxon>
    </lineage>
</organism>
<evidence type="ECO:0000256" key="1">
    <source>
        <dbReference type="SAM" id="SignalP"/>
    </source>
</evidence>
<name>A0AAV2IKH9_LYMST</name>
<feature type="signal peptide" evidence="1">
    <location>
        <begin position="1"/>
        <end position="19"/>
    </location>
</feature>
<keyword evidence="1" id="KW-0732">Signal</keyword>
<dbReference type="Gene3D" id="3.40.50.1820">
    <property type="entry name" value="alpha/beta hydrolase"/>
    <property type="match status" value="1"/>
</dbReference>
<protein>
    <recommendedName>
        <fullName evidence="4">Alpha/beta hydrolase fold-5 domain-containing protein</fullName>
    </recommendedName>
</protein>
<sequence length="510" mass="55113">MRTLTLVAILMAQFTGSCSVTSRIIPPTRIEGDEAAVIFIPGANIKGEAYLDTAVAIQKASQLRLWVALTGNYSLNTPNPIELPTAVVDAISALQKAGMKGGNYTGIAHSLGGVFLAPSAATLQLKAVILLGSYLSRSKALSAYPLPLLTLSGELDGQARISRIALEYEQLQNEVKRSPEAVYRIPVINIPGVSHAQFASGPMPPAVTKYDLKPEVSEDVAHALIGAHVSNFLTVTFNSPTAAAVRDAKAALDKSFTDSGTRFQPLLNIKGLDSDGQSSPWAVSSQEFIAGDLVERTKTENKIDSEAVFLSSKPSLVRSGNDVTIKTTTFLKYETNTLDISTIPESPKEVDIKFKSYEAIQEALGLGPQKALKLGPKEALKRGPHESVGHNATSCRLLNELAFGAAFSNSTSQAQERYKAHGRPILFEDDVVYSNGFTWTNTPLKMTEDDAGLHVQSIALNIPVHSIIYPGNFYCKLLSPYRAMEWINVDSLRAHKPSRSFWSLLGLLNS</sequence>
<evidence type="ECO:0000313" key="2">
    <source>
        <dbReference type="EMBL" id="CAL1546696.1"/>
    </source>
</evidence>
<evidence type="ECO:0008006" key="4">
    <source>
        <dbReference type="Google" id="ProtNLM"/>
    </source>
</evidence>
<dbReference type="InterPro" id="IPR029058">
    <property type="entry name" value="AB_hydrolase_fold"/>
</dbReference>